<evidence type="ECO:0000313" key="2">
    <source>
        <dbReference type="EMBL" id="JAD86482.1"/>
    </source>
</evidence>
<evidence type="ECO:0000256" key="1">
    <source>
        <dbReference type="SAM" id="MobiDB-lite"/>
    </source>
</evidence>
<dbReference type="AlphaFoldDB" id="A0A0A9DRU8"/>
<feature type="compositionally biased region" description="Polar residues" evidence="1">
    <location>
        <begin position="38"/>
        <end position="47"/>
    </location>
</feature>
<protein>
    <submittedName>
        <fullName evidence="2">Uncharacterized protein</fullName>
    </submittedName>
</protein>
<reference evidence="2" key="2">
    <citation type="journal article" date="2015" name="Data Brief">
        <title>Shoot transcriptome of the giant reed, Arundo donax.</title>
        <authorList>
            <person name="Barrero R.A."/>
            <person name="Guerrero F.D."/>
            <person name="Moolhuijzen P."/>
            <person name="Goolsby J.A."/>
            <person name="Tidwell J."/>
            <person name="Bellgard S.E."/>
            <person name="Bellgard M.I."/>
        </authorList>
    </citation>
    <scope>NUCLEOTIDE SEQUENCE</scope>
    <source>
        <tissue evidence="2">Shoot tissue taken approximately 20 cm above the soil surface</tissue>
    </source>
</reference>
<feature type="region of interest" description="Disordered" evidence="1">
    <location>
        <begin position="127"/>
        <end position="162"/>
    </location>
</feature>
<accession>A0A0A9DRU8</accession>
<feature type="region of interest" description="Disordered" evidence="1">
    <location>
        <begin position="1"/>
        <end position="48"/>
    </location>
</feature>
<proteinExistence type="predicted"/>
<reference evidence="2" key="1">
    <citation type="submission" date="2014-09" db="EMBL/GenBank/DDBJ databases">
        <authorList>
            <person name="Magalhaes I.L.F."/>
            <person name="Oliveira U."/>
            <person name="Santos F.R."/>
            <person name="Vidigal T.H.D.A."/>
            <person name="Brescovit A.D."/>
            <person name="Santos A.J."/>
        </authorList>
    </citation>
    <scope>NUCLEOTIDE SEQUENCE</scope>
    <source>
        <tissue evidence="2">Shoot tissue taken approximately 20 cm above the soil surface</tissue>
    </source>
</reference>
<feature type="compositionally biased region" description="Basic and acidic residues" evidence="1">
    <location>
        <begin position="127"/>
        <end position="148"/>
    </location>
</feature>
<feature type="compositionally biased region" description="Basic and acidic residues" evidence="1">
    <location>
        <begin position="22"/>
        <end position="37"/>
    </location>
</feature>
<feature type="compositionally biased region" description="Basic and acidic residues" evidence="1">
    <location>
        <begin position="1"/>
        <end position="13"/>
    </location>
</feature>
<name>A0A0A9DRU8_ARUDO</name>
<organism evidence="2">
    <name type="scientific">Arundo donax</name>
    <name type="common">Giant reed</name>
    <name type="synonym">Donax arundinaceus</name>
    <dbReference type="NCBI Taxonomy" id="35708"/>
    <lineage>
        <taxon>Eukaryota</taxon>
        <taxon>Viridiplantae</taxon>
        <taxon>Streptophyta</taxon>
        <taxon>Embryophyta</taxon>
        <taxon>Tracheophyta</taxon>
        <taxon>Spermatophyta</taxon>
        <taxon>Magnoliopsida</taxon>
        <taxon>Liliopsida</taxon>
        <taxon>Poales</taxon>
        <taxon>Poaceae</taxon>
        <taxon>PACMAD clade</taxon>
        <taxon>Arundinoideae</taxon>
        <taxon>Arundineae</taxon>
        <taxon>Arundo</taxon>
    </lineage>
</organism>
<dbReference type="EMBL" id="GBRH01211413">
    <property type="protein sequence ID" value="JAD86482.1"/>
    <property type="molecule type" value="Transcribed_RNA"/>
</dbReference>
<sequence length="186" mass="20431">MEILDTPHHREETSLENAAHVEVQRFSDDDVPRDSLEGQHNSTSECTDCSDITLESDDSQYLTAHTAINPEAHPSPSINREELKSVVVDWTEPMPKACTATKVEDSTAENIKVKNATEKAVEVESDVRTDKDTEASHNFEFKKSDGDKTPSFTFDAPSGGKDTHSANFSGSFSRPSAVYMLLAVLA</sequence>